<evidence type="ECO:0000256" key="5">
    <source>
        <dbReference type="PROSITE-ProRule" id="PRU00289"/>
    </source>
</evidence>
<dbReference type="PROSITE" id="PS50901">
    <property type="entry name" value="FTSK"/>
    <property type="match status" value="1"/>
</dbReference>
<proteinExistence type="inferred from homology"/>
<dbReference type="InterPro" id="IPR002543">
    <property type="entry name" value="FtsK_dom"/>
</dbReference>
<dbReference type="Pfam" id="PF09397">
    <property type="entry name" value="FtsK_gamma"/>
    <property type="match status" value="1"/>
</dbReference>
<accession>A0A6P1YG74</accession>
<evidence type="ECO:0000259" key="6">
    <source>
        <dbReference type="PROSITE" id="PS50901"/>
    </source>
</evidence>
<dbReference type="Gene3D" id="3.30.980.40">
    <property type="match status" value="1"/>
</dbReference>
<feature type="domain" description="FtsK" evidence="6">
    <location>
        <begin position="194"/>
        <end position="385"/>
    </location>
</feature>
<organism evidence="7 8">
    <name type="scientific">Caloranaerobacter azorensis</name>
    <dbReference type="NCBI Taxonomy" id="116090"/>
    <lineage>
        <taxon>Bacteria</taxon>
        <taxon>Bacillati</taxon>
        <taxon>Bacillota</taxon>
        <taxon>Tissierellia</taxon>
        <taxon>Tissierellales</taxon>
        <taxon>Thermohalobacteraceae</taxon>
        <taxon>Caloranaerobacter</taxon>
    </lineage>
</organism>
<protein>
    <submittedName>
        <fullName evidence="7">DNA translocase FtsK</fullName>
    </submittedName>
</protein>
<name>A0A6P1YG74_9FIRM</name>
<dbReference type="Proteomes" id="UP000464452">
    <property type="component" value="Chromosome"/>
</dbReference>
<dbReference type="InterPro" id="IPR041027">
    <property type="entry name" value="FtsK_alpha"/>
</dbReference>
<dbReference type="InterPro" id="IPR027417">
    <property type="entry name" value="P-loop_NTPase"/>
</dbReference>
<keyword evidence="2 5" id="KW-0547">Nucleotide-binding</keyword>
<keyword evidence="4" id="KW-0238">DNA-binding</keyword>
<dbReference type="PANTHER" id="PTHR22683">
    <property type="entry name" value="SPORULATION PROTEIN RELATED"/>
    <property type="match status" value="1"/>
</dbReference>
<dbReference type="InterPro" id="IPR018541">
    <property type="entry name" value="Ftsk_gamma"/>
</dbReference>
<gene>
    <name evidence="7" type="ORF">G3A45_01715</name>
</gene>
<sequence>MEKENILKETEIDEKIKILDFTKDIEKQQDDKPKLVKDDFNDNINSVQDKVSATLEDFKLPTIDLLDNITNRQTTNDKTEIINNVKKLERTLLDFGIEAKVVQVSKGPTITRFELQPAPGVKVSKIVNLADDLALSLASSDIRIEAPIPGKSAIGIEVPNKIKSDVRIREVLLSKEYMNIKTKIPFALGQDIAGNPIVANLEKMPHLLIAGATGSGKSVCINTLIVSILFKSRPDEVKLLMIDPKVVELSVYNGIPHLLIPVVTDPKKASIALNWAVNEMTRRYKLFSEMGVRDLHSYNKKLDKERIDEKLPQIVVIIDELADLMMVAPNEVEESICRLAQMARAAGIHLIIATQRPSVDVITGTIKANIPSRISFAVSSQADSRTILDMNGAEKLLGKGDMLYYPVGISKPIRVQGAYISDKEVERIVAYLRKYNNEENYKNELLESVNNKVESNDEVVDELLQKAIELVVEHGQASISLLQRKFRIGYSRAARLIDEMEARGIVGGYEGSKPRKVLVTKEDLKD</sequence>
<dbReference type="GO" id="GO:0016020">
    <property type="term" value="C:membrane"/>
    <property type="evidence" value="ECO:0007669"/>
    <property type="project" value="UniProtKB-SubCell"/>
</dbReference>
<dbReference type="InterPro" id="IPR036390">
    <property type="entry name" value="WH_DNA-bd_sf"/>
</dbReference>
<feature type="binding site" evidence="5">
    <location>
        <begin position="211"/>
        <end position="218"/>
    </location>
    <ligand>
        <name>ATP</name>
        <dbReference type="ChEBI" id="CHEBI:30616"/>
    </ligand>
</feature>
<evidence type="ECO:0000256" key="1">
    <source>
        <dbReference type="ARBA" id="ARBA00006474"/>
    </source>
</evidence>
<dbReference type="InterPro" id="IPR003593">
    <property type="entry name" value="AAA+_ATPase"/>
</dbReference>
<dbReference type="GO" id="GO:0003677">
    <property type="term" value="F:DNA binding"/>
    <property type="evidence" value="ECO:0007669"/>
    <property type="project" value="UniProtKB-KW"/>
</dbReference>
<dbReference type="GO" id="GO:0005524">
    <property type="term" value="F:ATP binding"/>
    <property type="evidence" value="ECO:0007669"/>
    <property type="project" value="UniProtKB-UniRule"/>
</dbReference>
<dbReference type="KEGG" id="cazo:G3A45_01715"/>
<dbReference type="AlphaFoldDB" id="A0A6P1YG74"/>
<dbReference type="Pfam" id="PF01580">
    <property type="entry name" value="FtsK_SpoIIIE"/>
    <property type="match status" value="1"/>
</dbReference>
<dbReference type="CDD" id="cd01127">
    <property type="entry name" value="TrwB_TraG_TraD_VirD4"/>
    <property type="match status" value="1"/>
</dbReference>
<evidence type="ECO:0000313" key="8">
    <source>
        <dbReference type="Proteomes" id="UP000464452"/>
    </source>
</evidence>
<dbReference type="SMART" id="SM00843">
    <property type="entry name" value="Ftsk_gamma"/>
    <property type="match status" value="1"/>
</dbReference>
<dbReference type="SMART" id="SM00382">
    <property type="entry name" value="AAA"/>
    <property type="match status" value="1"/>
</dbReference>
<dbReference type="EMBL" id="CP048617">
    <property type="protein sequence ID" value="QIB28117.1"/>
    <property type="molecule type" value="Genomic_DNA"/>
</dbReference>
<dbReference type="Gene3D" id="1.10.10.10">
    <property type="entry name" value="Winged helix-like DNA-binding domain superfamily/Winged helix DNA-binding domain"/>
    <property type="match status" value="1"/>
</dbReference>
<evidence type="ECO:0000256" key="3">
    <source>
        <dbReference type="ARBA" id="ARBA00022840"/>
    </source>
</evidence>
<evidence type="ECO:0000313" key="7">
    <source>
        <dbReference type="EMBL" id="QIB28117.1"/>
    </source>
</evidence>
<dbReference type="InterPro" id="IPR036388">
    <property type="entry name" value="WH-like_DNA-bd_sf"/>
</dbReference>
<evidence type="ECO:0000256" key="4">
    <source>
        <dbReference type="ARBA" id="ARBA00023125"/>
    </source>
</evidence>
<dbReference type="Gene3D" id="3.40.50.300">
    <property type="entry name" value="P-loop containing nucleotide triphosphate hydrolases"/>
    <property type="match status" value="1"/>
</dbReference>
<dbReference type="SUPFAM" id="SSF52540">
    <property type="entry name" value="P-loop containing nucleoside triphosphate hydrolases"/>
    <property type="match status" value="1"/>
</dbReference>
<dbReference type="PANTHER" id="PTHR22683:SF41">
    <property type="entry name" value="DNA TRANSLOCASE FTSK"/>
    <property type="match status" value="1"/>
</dbReference>
<dbReference type="InterPro" id="IPR050206">
    <property type="entry name" value="FtsK/SpoIIIE/SftA"/>
</dbReference>
<comment type="similarity">
    <text evidence="1">Belongs to the FtsK/SpoIIIE/SftA family.</text>
</comment>
<reference evidence="7 8" key="1">
    <citation type="submission" date="2020-02" db="EMBL/GenBank/DDBJ databases">
        <title>Thermophilic hydrogen producing bacteria, Caloranaerobacter azorensis.</title>
        <authorList>
            <person name="Baek K."/>
        </authorList>
    </citation>
    <scope>NUCLEOTIDE SEQUENCE [LARGE SCALE GENOMIC DNA]</scope>
    <source>
        <strain evidence="7 8">T3-1</strain>
    </source>
</reference>
<dbReference type="SUPFAM" id="SSF46785">
    <property type="entry name" value="Winged helix' DNA-binding domain"/>
    <property type="match status" value="1"/>
</dbReference>
<dbReference type="Pfam" id="PF17854">
    <property type="entry name" value="FtsK_alpha"/>
    <property type="match status" value="1"/>
</dbReference>
<evidence type="ECO:0000256" key="2">
    <source>
        <dbReference type="ARBA" id="ARBA00022741"/>
    </source>
</evidence>
<keyword evidence="3 5" id="KW-0067">ATP-binding</keyword>